<evidence type="ECO:0000313" key="3">
    <source>
        <dbReference type="Proteomes" id="UP001251524"/>
    </source>
</evidence>
<proteinExistence type="predicted"/>
<keyword evidence="1" id="KW-1133">Transmembrane helix</keyword>
<evidence type="ECO:0000256" key="1">
    <source>
        <dbReference type="SAM" id="Phobius"/>
    </source>
</evidence>
<evidence type="ECO:0000313" key="2">
    <source>
        <dbReference type="EMBL" id="MDR7132850.1"/>
    </source>
</evidence>
<feature type="transmembrane region" description="Helical" evidence="1">
    <location>
        <begin position="25"/>
        <end position="44"/>
    </location>
</feature>
<feature type="transmembrane region" description="Helical" evidence="1">
    <location>
        <begin position="82"/>
        <end position="103"/>
    </location>
</feature>
<protein>
    <submittedName>
        <fullName evidence="2">Uncharacterized protein</fullName>
    </submittedName>
</protein>
<accession>A0ABU1W674</accession>
<feature type="transmembrane region" description="Helical" evidence="1">
    <location>
        <begin position="56"/>
        <end position="75"/>
    </location>
</feature>
<keyword evidence="1" id="KW-0812">Transmembrane</keyword>
<gene>
    <name evidence="2" type="ORF">J2X06_000034</name>
</gene>
<dbReference type="RefSeq" id="WP_310056684.1">
    <property type="nucleotide sequence ID" value="NZ_JAVDVY010000001.1"/>
</dbReference>
<comment type="caution">
    <text evidence="2">The sequence shown here is derived from an EMBL/GenBank/DDBJ whole genome shotgun (WGS) entry which is preliminary data.</text>
</comment>
<keyword evidence="3" id="KW-1185">Reference proteome</keyword>
<organism evidence="2 3">
    <name type="scientific">Lysobacter niastensis</name>
    <dbReference type="NCBI Taxonomy" id="380629"/>
    <lineage>
        <taxon>Bacteria</taxon>
        <taxon>Pseudomonadati</taxon>
        <taxon>Pseudomonadota</taxon>
        <taxon>Gammaproteobacteria</taxon>
        <taxon>Lysobacterales</taxon>
        <taxon>Lysobacteraceae</taxon>
        <taxon>Lysobacter</taxon>
    </lineage>
</organism>
<reference evidence="2 3" key="1">
    <citation type="submission" date="2023-07" db="EMBL/GenBank/DDBJ databases">
        <title>Sorghum-associated microbial communities from plants grown in Nebraska, USA.</title>
        <authorList>
            <person name="Schachtman D."/>
        </authorList>
    </citation>
    <scope>NUCLEOTIDE SEQUENCE [LARGE SCALE GENOMIC DNA]</scope>
    <source>
        <strain evidence="2 3">BE198</strain>
    </source>
</reference>
<keyword evidence="1" id="KW-0472">Membrane</keyword>
<dbReference type="Proteomes" id="UP001251524">
    <property type="component" value="Unassembled WGS sequence"/>
</dbReference>
<name>A0ABU1W674_9GAMM</name>
<feature type="transmembrane region" description="Helical" evidence="1">
    <location>
        <begin position="109"/>
        <end position="129"/>
    </location>
</feature>
<dbReference type="EMBL" id="JAVDVY010000001">
    <property type="protein sequence ID" value="MDR7132850.1"/>
    <property type="molecule type" value="Genomic_DNA"/>
</dbReference>
<sequence>MAHNPYSAPTSAVPILATAKRPATVVIAIWSFAGSYAVGLLNLLVKIGLPRSAPGVAGMIIGASIAGGFLVAIYLRKNWTRWIMVILMAFAVVMTPGRFSSMAELSDRLIFAAQGILQLAATILLLLPVSRRWYRPNNSFQAEGASRLGSFRR</sequence>